<keyword evidence="1" id="KW-1133">Transmembrane helix</keyword>
<dbReference type="InterPro" id="IPR018649">
    <property type="entry name" value="SHOCT"/>
</dbReference>
<feature type="domain" description="SHOCT" evidence="2">
    <location>
        <begin position="44"/>
        <end position="69"/>
    </location>
</feature>
<sequence length="70" mass="8127">MGWDHTMGFGGGFMWIVWILLIAVIAWLIVALSRQGRSSGEPSPREILDRRYARGEIDKETYERMKDELD</sequence>
<evidence type="ECO:0000313" key="3">
    <source>
        <dbReference type="EMBL" id="QGT78928.1"/>
    </source>
</evidence>
<dbReference type="Pfam" id="PF09851">
    <property type="entry name" value="SHOCT"/>
    <property type="match status" value="1"/>
</dbReference>
<dbReference type="EMBL" id="CP046415">
    <property type="protein sequence ID" value="QGT78928.1"/>
    <property type="molecule type" value="Genomic_DNA"/>
</dbReference>
<evidence type="ECO:0000259" key="2">
    <source>
        <dbReference type="Pfam" id="PF09851"/>
    </source>
</evidence>
<organism evidence="3 4">
    <name type="scientific">Guyparkeria halophila</name>
    <dbReference type="NCBI Taxonomy" id="47960"/>
    <lineage>
        <taxon>Bacteria</taxon>
        <taxon>Pseudomonadati</taxon>
        <taxon>Pseudomonadota</taxon>
        <taxon>Gammaproteobacteria</taxon>
        <taxon>Chromatiales</taxon>
        <taxon>Thioalkalibacteraceae</taxon>
        <taxon>Guyparkeria</taxon>
    </lineage>
</organism>
<keyword evidence="1" id="KW-0812">Transmembrane</keyword>
<dbReference type="Proteomes" id="UP000427716">
    <property type="component" value="Chromosome"/>
</dbReference>
<reference evidence="3 4" key="1">
    <citation type="submission" date="2019-11" db="EMBL/GenBank/DDBJ databases">
        <authorList>
            <person name="Zhang J."/>
            <person name="Sun C."/>
        </authorList>
    </citation>
    <scope>NUCLEOTIDE SEQUENCE [LARGE SCALE GENOMIC DNA]</scope>
    <source>
        <strain evidence="4">sp2</strain>
    </source>
</reference>
<dbReference type="RefSeq" id="WP_136866325.1">
    <property type="nucleotide sequence ID" value="NZ_CP046415.1"/>
</dbReference>
<protein>
    <submittedName>
        <fullName evidence="3">SHOCT domain-containing protein</fullName>
    </submittedName>
</protein>
<dbReference type="KEGG" id="ghl:GM160_08490"/>
<keyword evidence="1" id="KW-0472">Membrane</keyword>
<dbReference type="AlphaFoldDB" id="A0A6I6D211"/>
<name>A0A6I6D211_9GAMM</name>
<evidence type="ECO:0000256" key="1">
    <source>
        <dbReference type="SAM" id="Phobius"/>
    </source>
</evidence>
<proteinExistence type="predicted"/>
<gene>
    <name evidence="3" type="ORF">GM160_08490</name>
</gene>
<evidence type="ECO:0000313" key="4">
    <source>
        <dbReference type="Proteomes" id="UP000427716"/>
    </source>
</evidence>
<accession>A0A6I6D211</accession>
<keyword evidence="4" id="KW-1185">Reference proteome</keyword>
<feature type="transmembrane region" description="Helical" evidence="1">
    <location>
        <begin position="12"/>
        <end position="32"/>
    </location>
</feature>